<name>A0AAE0RZG1_9BIVA</name>
<keyword evidence="1" id="KW-0175">Coiled coil</keyword>
<feature type="coiled-coil region" evidence="1">
    <location>
        <begin position="80"/>
        <end position="118"/>
    </location>
</feature>
<dbReference type="AlphaFoldDB" id="A0AAE0RZG1"/>
<keyword evidence="4" id="KW-1185">Reference proteome</keyword>
<dbReference type="Proteomes" id="UP001195483">
    <property type="component" value="Unassembled WGS sequence"/>
</dbReference>
<dbReference type="EMBL" id="JAEAOA010001427">
    <property type="protein sequence ID" value="KAK3582561.1"/>
    <property type="molecule type" value="Genomic_DNA"/>
</dbReference>
<comment type="caution">
    <text evidence="3">The sequence shown here is derived from an EMBL/GenBank/DDBJ whole genome shotgun (WGS) entry which is preliminary data.</text>
</comment>
<reference evidence="3" key="2">
    <citation type="journal article" date="2021" name="Genome Biol. Evol.">
        <title>Developing a high-quality reference genome for a parasitic bivalve with doubly uniparental inheritance (Bivalvia: Unionida).</title>
        <authorList>
            <person name="Smith C.H."/>
        </authorList>
    </citation>
    <scope>NUCLEOTIDE SEQUENCE</scope>
    <source>
        <strain evidence="3">CHS0354</strain>
        <tissue evidence="3">Mantle</tissue>
    </source>
</reference>
<keyword evidence="2" id="KW-0812">Transmembrane</keyword>
<keyword evidence="2" id="KW-1133">Transmembrane helix</keyword>
<feature type="coiled-coil region" evidence="1">
    <location>
        <begin position="231"/>
        <end position="341"/>
    </location>
</feature>
<evidence type="ECO:0000313" key="4">
    <source>
        <dbReference type="Proteomes" id="UP001195483"/>
    </source>
</evidence>
<organism evidence="3 4">
    <name type="scientific">Potamilus streckersoni</name>
    <dbReference type="NCBI Taxonomy" id="2493646"/>
    <lineage>
        <taxon>Eukaryota</taxon>
        <taxon>Metazoa</taxon>
        <taxon>Spiralia</taxon>
        <taxon>Lophotrochozoa</taxon>
        <taxon>Mollusca</taxon>
        <taxon>Bivalvia</taxon>
        <taxon>Autobranchia</taxon>
        <taxon>Heteroconchia</taxon>
        <taxon>Palaeoheterodonta</taxon>
        <taxon>Unionida</taxon>
        <taxon>Unionoidea</taxon>
        <taxon>Unionidae</taxon>
        <taxon>Ambleminae</taxon>
        <taxon>Lampsilini</taxon>
        <taxon>Potamilus</taxon>
    </lineage>
</organism>
<feature type="transmembrane region" description="Helical" evidence="2">
    <location>
        <begin position="130"/>
        <end position="150"/>
    </location>
</feature>
<gene>
    <name evidence="3" type="ORF">CHS0354_024115</name>
</gene>
<evidence type="ECO:0000256" key="2">
    <source>
        <dbReference type="SAM" id="Phobius"/>
    </source>
</evidence>
<accession>A0AAE0RZG1</accession>
<keyword evidence="2" id="KW-0472">Membrane</keyword>
<evidence type="ECO:0000256" key="1">
    <source>
        <dbReference type="SAM" id="Coils"/>
    </source>
</evidence>
<evidence type="ECO:0000313" key="3">
    <source>
        <dbReference type="EMBL" id="KAK3582561.1"/>
    </source>
</evidence>
<protein>
    <submittedName>
        <fullName evidence="3">Uncharacterized protein</fullName>
    </submittedName>
</protein>
<feature type="transmembrane region" description="Helical" evidence="2">
    <location>
        <begin position="353"/>
        <end position="376"/>
    </location>
</feature>
<proteinExistence type="predicted"/>
<reference evidence="3" key="3">
    <citation type="submission" date="2023-05" db="EMBL/GenBank/DDBJ databases">
        <authorList>
            <person name="Smith C.H."/>
        </authorList>
    </citation>
    <scope>NUCLEOTIDE SEQUENCE</scope>
    <source>
        <strain evidence="3">CHS0354</strain>
        <tissue evidence="3">Mantle</tissue>
    </source>
</reference>
<reference evidence="3" key="1">
    <citation type="journal article" date="2021" name="Genome Biol. Evol.">
        <title>A High-Quality Reference Genome for a Parasitic Bivalve with Doubly Uniparental Inheritance (Bivalvia: Unionida).</title>
        <authorList>
            <person name="Smith C.H."/>
        </authorList>
    </citation>
    <scope>NUCLEOTIDE SEQUENCE</scope>
    <source>
        <strain evidence="3">CHS0354</strain>
    </source>
</reference>
<sequence>MEDTLSIAEELISAGEDEKVAKAIARLLRQGFDFAKLEYEKSLEQKSLATKGDLEVTKLELSKEIETVKLELTGKIETVKLELTKEIELVRKDVETVKLELTKEIELVRKDVETVKLELQKEIRGVEVRLLKWLIGVVISGVVSLVYFFVRNKKGLCVIFLTDKHLMPNSLIHETDTLSIAEELISAGEDEKVAKAIARLLRQGFDFAKLEYEKSLEQKSLATKGDLEVTKLELTKEIEFVRKEIEVVRKEVEVVKKEIEVVKKDVETVKLELSKEIETVKLELTGKIETVKLELTKEIELVRKDVETVKLELTGKIETVKLELTKEIELVRKDVETVKLELQKEIKGVEVRLLKWLIGVVISGVVSLGSFMYFLFSVFLRS</sequence>